<sequence>MRQRSQKDGDVTHDQETSSIVARLCVEQWKLLQQYAKTVGLVPDAEKNRLTSQIKYSEIQLHALAAEAGLKVISLDGEPFGPGSPATADNLEDFPSEDGLVVERTLSPAIVRDMRVIQMGRVLLALKS</sequence>
<evidence type="ECO:0000313" key="1">
    <source>
        <dbReference type="EMBL" id="MUO45312.1"/>
    </source>
</evidence>
<gene>
    <name evidence="2" type="ORF">BBK91_025490</name>
    <name evidence="1" type="ORF">BBL17_026450</name>
</gene>
<dbReference type="AlphaFoldDB" id="A0ABD6HFZ4"/>
<keyword evidence="3" id="KW-1185">Reference proteome</keyword>
<dbReference type="EMBL" id="MBFE02000033">
    <property type="protein sequence ID" value="MUO45312.1"/>
    <property type="molecule type" value="Genomic_DNA"/>
</dbReference>
<reference evidence="3 4" key="1">
    <citation type="submission" date="2019-11" db="EMBL/GenBank/DDBJ databases">
        <title>Whole-genome sequencing of Allorhizobium vitis.</title>
        <authorList>
            <person name="Gan H.M."/>
            <person name="Savka M.A."/>
        </authorList>
    </citation>
    <scope>NUCLEOTIDE SEQUENCE [LARGE SCALE GENOMIC DNA]</scope>
    <source>
        <strain evidence="2 4">RF2/1</strain>
        <strain evidence="1 3">T1/7</strain>
    </source>
</reference>
<dbReference type="Proteomes" id="UP000179454">
    <property type="component" value="Unassembled WGS sequence"/>
</dbReference>
<dbReference type="EMBL" id="MBFA02000028">
    <property type="protein sequence ID" value="MUP13199.1"/>
    <property type="molecule type" value="Genomic_DNA"/>
</dbReference>
<protein>
    <submittedName>
        <fullName evidence="2">Uncharacterized protein</fullName>
    </submittedName>
</protein>
<comment type="caution">
    <text evidence="2">The sequence shown here is derived from an EMBL/GenBank/DDBJ whole genome shotgun (WGS) entry which is preliminary data.</text>
</comment>
<accession>A0ABD6HFZ4</accession>
<dbReference type="Proteomes" id="UP000179536">
    <property type="component" value="Unassembled WGS sequence"/>
</dbReference>
<organism evidence="2 4">
    <name type="scientific">Agrobacterium vitis</name>
    <name type="common">Rhizobium vitis</name>
    <dbReference type="NCBI Taxonomy" id="373"/>
    <lineage>
        <taxon>Bacteria</taxon>
        <taxon>Pseudomonadati</taxon>
        <taxon>Pseudomonadota</taxon>
        <taxon>Alphaproteobacteria</taxon>
        <taxon>Hyphomicrobiales</taxon>
        <taxon>Rhizobiaceae</taxon>
        <taxon>Rhizobium/Agrobacterium group</taxon>
        <taxon>Agrobacterium</taxon>
    </lineage>
</organism>
<evidence type="ECO:0000313" key="2">
    <source>
        <dbReference type="EMBL" id="MUP13199.1"/>
    </source>
</evidence>
<proteinExistence type="predicted"/>
<evidence type="ECO:0000313" key="4">
    <source>
        <dbReference type="Proteomes" id="UP000179536"/>
    </source>
</evidence>
<evidence type="ECO:0000313" key="3">
    <source>
        <dbReference type="Proteomes" id="UP000179454"/>
    </source>
</evidence>
<name>A0ABD6HFZ4_AGRVI</name>